<gene>
    <name evidence="1" type="ORF">FA13DRAFT_1732851</name>
</gene>
<accession>A0A4Y7TBA6</accession>
<dbReference type="Proteomes" id="UP000298030">
    <property type="component" value="Unassembled WGS sequence"/>
</dbReference>
<evidence type="ECO:0000313" key="1">
    <source>
        <dbReference type="EMBL" id="TEB31410.1"/>
    </source>
</evidence>
<evidence type="ECO:0000313" key="2">
    <source>
        <dbReference type="Proteomes" id="UP000298030"/>
    </source>
</evidence>
<dbReference type="OrthoDB" id="10492455at2759"/>
<name>A0A4Y7TBA6_COPMI</name>
<keyword evidence="2" id="KW-1185">Reference proteome</keyword>
<organism evidence="1 2">
    <name type="scientific">Coprinellus micaceus</name>
    <name type="common">Glistening ink-cap mushroom</name>
    <name type="synonym">Coprinus micaceus</name>
    <dbReference type="NCBI Taxonomy" id="71717"/>
    <lineage>
        <taxon>Eukaryota</taxon>
        <taxon>Fungi</taxon>
        <taxon>Dikarya</taxon>
        <taxon>Basidiomycota</taxon>
        <taxon>Agaricomycotina</taxon>
        <taxon>Agaricomycetes</taxon>
        <taxon>Agaricomycetidae</taxon>
        <taxon>Agaricales</taxon>
        <taxon>Agaricineae</taxon>
        <taxon>Psathyrellaceae</taxon>
        <taxon>Coprinellus</taxon>
    </lineage>
</organism>
<dbReference type="AlphaFoldDB" id="A0A4Y7TBA6"/>
<reference evidence="1 2" key="1">
    <citation type="journal article" date="2019" name="Nat. Ecol. Evol.">
        <title>Megaphylogeny resolves global patterns of mushroom evolution.</title>
        <authorList>
            <person name="Varga T."/>
            <person name="Krizsan K."/>
            <person name="Foldi C."/>
            <person name="Dima B."/>
            <person name="Sanchez-Garcia M."/>
            <person name="Sanchez-Ramirez S."/>
            <person name="Szollosi G.J."/>
            <person name="Szarkandi J.G."/>
            <person name="Papp V."/>
            <person name="Albert L."/>
            <person name="Andreopoulos W."/>
            <person name="Angelini C."/>
            <person name="Antonin V."/>
            <person name="Barry K.W."/>
            <person name="Bougher N.L."/>
            <person name="Buchanan P."/>
            <person name="Buyck B."/>
            <person name="Bense V."/>
            <person name="Catcheside P."/>
            <person name="Chovatia M."/>
            <person name="Cooper J."/>
            <person name="Damon W."/>
            <person name="Desjardin D."/>
            <person name="Finy P."/>
            <person name="Geml J."/>
            <person name="Haridas S."/>
            <person name="Hughes K."/>
            <person name="Justo A."/>
            <person name="Karasinski D."/>
            <person name="Kautmanova I."/>
            <person name="Kiss B."/>
            <person name="Kocsube S."/>
            <person name="Kotiranta H."/>
            <person name="LaButti K.M."/>
            <person name="Lechner B.E."/>
            <person name="Liimatainen K."/>
            <person name="Lipzen A."/>
            <person name="Lukacs Z."/>
            <person name="Mihaltcheva S."/>
            <person name="Morgado L.N."/>
            <person name="Niskanen T."/>
            <person name="Noordeloos M.E."/>
            <person name="Ohm R.A."/>
            <person name="Ortiz-Santana B."/>
            <person name="Ovrebo C."/>
            <person name="Racz N."/>
            <person name="Riley R."/>
            <person name="Savchenko A."/>
            <person name="Shiryaev A."/>
            <person name="Soop K."/>
            <person name="Spirin V."/>
            <person name="Szebenyi C."/>
            <person name="Tomsovsky M."/>
            <person name="Tulloss R.E."/>
            <person name="Uehling J."/>
            <person name="Grigoriev I.V."/>
            <person name="Vagvolgyi C."/>
            <person name="Papp T."/>
            <person name="Martin F.M."/>
            <person name="Miettinen O."/>
            <person name="Hibbett D.S."/>
            <person name="Nagy L.G."/>
        </authorList>
    </citation>
    <scope>NUCLEOTIDE SEQUENCE [LARGE SCALE GENOMIC DNA]</scope>
    <source>
        <strain evidence="1 2">FP101781</strain>
    </source>
</reference>
<proteinExistence type="predicted"/>
<dbReference type="STRING" id="71717.A0A4Y7TBA6"/>
<sequence>MSIPDSSSSSLINWNAESAILAPQPTQFIDLLNLPLHANFAPGSAQSSAIGPGQQEYLNAVSGGRPHHHLHEQFPPPQANGDSQWGPPGTTYHPPHAIGGMPILRTSSHHSLGGHDGHDHGDGLQLYDSTGKFMLQKSPMELHGQDFHQAPPVGVTVVPGEYLSRPAEIAPDEVFYMDREPEYVTSY</sequence>
<comment type="caution">
    <text evidence="1">The sequence shown here is derived from an EMBL/GenBank/DDBJ whole genome shotgun (WGS) entry which is preliminary data.</text>
</comment>
<protein>
    <submittedName>
        <fullName evidence="1">Uncharacterized protein</fullName>
    </submittedName>
</protein>
<dbReference type="EMBL" id="QPFP01000019">
    <property type="protein sequence ID" value="TEB31410.1"/>
    <property type="molecule type" value="Genomic_DNA"/>
</dbReference>